<evidence type="ECO:0000256" key="5">
    <source>
        <dbReference type="SAM" id="Phobius"/>
    </source>
</evidence>
<sequence>MNETRVIVEQCSAGVLTSMAAIFLQDAVQTMLPWLFTMLAVILCDLAFGVRKSLKLGIHISPSRAMRATMSKMVTYVAWVMAVAMIDCAEGHSLNITTWACLLVCLIEGMSIIGNMLKPYGYDLSVKSCVVFFLSLIFRQDKEKLEDLVSDEHLDVITARERKKWGDVKKKNSTSLSK</sequence>
<comment type="caution">
    <text evidence="6">The sequence shown here is derived from an EMBL/GenBank/DDBJ whole genome shotgun (WGS) entry which is preliminary data.</text>
</comment>
<protein>
    <submittedName>
        <fullName evidence="6">Toxin secretion/phage lysis holin</fullName>
    </submittedName>
</protein>
<accession>D1W677</accession>
<evidence type="ECO:0000256" key="4">
    <source>
        <dbReference type="ARBA" id="ARBA00023136"/>
    </source>
</evidence>
<evidence type="ECO:0000256" key="2">
    <source>
        <dbReference type="ARBA" id="ARBA00022692"/>
    </source>
</evidence>
<dbReference type="Pfam" id="PF05105">
    <property type="entry name" value="Phage_holin_4_1"/>
    <property type="match status" value="1"/>
</dbReference>
<comment type="subcellular location">
    <subcellularLocation>
        <location evidence="1">Membrane</location>
        <topology evidence="1">Multi-pass membrane protein</topology>
    </subcellularLocation>
</comment>
<keyword evidence="3 5" id="KW-1133">Transmembrane helix</keyword>
<keyword evidence="7" id="KW-1185">Reference proteome</keyword>
<organism evidence="6 7">
    <name type="scientific">Hoylesella buccalis ATCC 35310</name>
    <dbReference type="NCBI Taxonomy" id="679190"/>
    <lineage>
        <taxon>Bacteria</taxon>
        <taxon>Pseudomonadati</taxon>
        <taxon>Bacteroidota</taxon>
        <taxon>Bacteroidia</taxon>
        <taxon>Bacteroidales</taxon>
        <taxon>Prevotellaceae</taxon>
        <taxon>Hoylesella</taxon>
    </lineage>
</organism>
<dbReference type="GO" id="GO:0016020">
    <property type="term" value="C:membrane"/>
    <property type="evidence" value="ECO:0007669"/>
    <property type="project" value="UniProtKB-SubCell"/>
</dbReference>
<gene>
    <name evidence="6" type="ORF">HMPREF0650_1970</name>
</gene>
<reference evidence="6 7" key="1">
    <citation type="submission" date="2009-12" db="EMBL/GenBank/DDBJ databases">
        <title>Genome Sequence of Prevotella buccalis ATCC 35310.</title>
        <authorList>
            <person name="Durkin A.S."/>
            <person name="Madupu R."/>
            <person name="Torralba M."/>
            <person name="Methe B."/>
            <person name="Sutton G."/>
            <person name="Strausberg R.L."/>
            <person name="Nelson K.E."/>
        </authorList>
    </citation>
    <scope>NUCLEOTIDE SEQUENCE [LARGE SCALE GENOMIC DNA]</scope>
    <source>
        <strain evidence="6 7">ATCC 35310</strain>
    </source>
</reference>
<dbReference type="Proteomes" id="UP000005283">
    <property type="component" value="Unassembled WGS sequence"/>
</dbReference>
<dbReference type="EMBL" id="ADEG01000060">
    <property type="protein sequence ID" value="EFA91951.1"/>
    <property type="molecule type" value="Genomic_DNA"/>
</dbReference>
<proteinExistence type="predicted"/>
<evidence type="ECO:0000313" key="7">
    <source>
        <dbReference type="Proteomes" id="UP000005283"/>
    </source>
</evidence>
<evidence type="ECO:0000256" key="1">
    <source>
        <dbReference type="ARBA" id="ARBA00004141"/>
    </source>
</evidence>
<keyword evidence="2 5" id="KW-0812">Transmembrane</keyword>
<evidence type="ECO:0000256" key="3">
    <source>
        <dbReference type="ARBA" id="ARBA00022989"/>
    </source>
</evidence>
<feature type="transmembrane region" description="Helical" evidence="5">
    <location>
        <begin position="6"/>
        <end position="24"/>
    </location>
</feature>
<keyword evidence="4 5" id="KW-0472">Membrane</keyword>
<name>D1W677_9BACT</name>
<dbReference type="RefSeq" id="WP_004349460.1">
    <property type="nucleotide sequence ID" value="NZ_ADEG01000060.1"/>
</dbReference>
<dbReference type="InterPro" id="IPR006480">
    <property type="entry name" value="Phage_holin_4_1"/>
</dbReference>
<feature type="transmembrane region" description="Helical" evidence="5">
    <location>
        <begin position="31"/>
        <end position="50"/>
    </location>
</feature>
<feature type="transmembrane region" description="Helical" evidence="5">
    <location>
        <begin position="70"/>
        <end position="89"/>
    </location>
</feature>
<evidence type="ECO:0000313" key="6">
    <source>
        <dbReference type="EMBL" id="EFA91951.1"/>
    </source>
</evidence>
<dbReference type="AlphaFoldDB" id="D1W677"/>
<feature type="transmembrane region" description="Helical" evidence="5">
    <location>
        <begin position="96"/>
        <end position="114"/>
    </location>
</feature>